<dbReference type="Pfam" id="PF08772">
    <property type="entry name" value="Zn_ribbon_NOB1"/>
    <property type="match status" value="1"/>
</dbReference>
<evidence type="ECO:0000259" key="12">
    <source>
        <dbReference type="Pfam" id="PF17146"/>
    </source>
</evidence>
<organism evidence="13">
    <name type="scientific">Timema monikensis</name>
    <dbReference type="NCBI Taxonomy" id="170555"/>
    <lineage>
        <taxon>Eukaryota</taxon>
        <taxon>Metazoa</taxon>
        <taxon>Ecdysozoa</taxon>
        <taxon>Arthropoda</taxon>
        <taxon>Hexapoda</taxon>
        <taxon>Insecta</taxon>
        <taxon>Pterygota</taxon>
        <taxon>Neoptera</taxon>
        <taxon>Polyneoptera</taxon>
        <taxon>Phasmatodea</taxon>
        <taxon>Timematodea</taxon>
        <taxon>Timematoidea</taxon>
        <taxon>Timematidae</taxon>
        <taxon>Timema</taxon>
    </lineage>
</organism>
<evidence type="ECO:0000256" key="8">
    <source>
        <dbReference type="PIRNR" id="PIRNR037125"/>
    </source>
</evidence>
<keyword evidence="7 8" id="KW-0539">Nucleus</keyword>
<evidence type="ECO:0000256" key="3">
    <source>
        <dbReference type="ARBA" id="ARBA00022722"/>
    </source>
</evidence>
<evidence type="ECO:0000256" key="2">
    <source>
        <dbReference type="ARBA" id="ARBA00005858"/>
    </source>
</evidence>
<comment type="similarity">
    <text evidence="2 8">Belongs to the NOB1 family.</text>
</comment>
<dbReference type="SUPFAM" id="SSF144206">
    <property type="entry name" value="NOB1 zinc finger-like"/>
    <property type="match status" value="1"/>
</dbReference>
<evidence type="ECO:0000256" key="6">
    <source>
        <dbReference type="ARBA" id="ARBA00022833"/>
    </source>
</evidence>
<reference evidence="13" key="1">
    <citation type="submission" date="2020-11" db="EMBL/GenBank/DDBJ databases">
        <authorList>
            <person name="Tran Van P."/>
        </authorList>
    </citation>
    <scope>NUCLEOTIDE SEQUENCE</scope>
</reference>
<feature type="region of interest" description="Disordered" evidence="10">
    <location>
        <begin position="186"/>
        <end position="242"/>
    </location>
</feature>
<dbReference type="PANTHER" id="PTHR12814:SF2">
    <property type="entry name" value="RNA-BINDING PROTEIN NOB1"/>
    <property type="match status" value="1"/>
</dbReference>
<feature type="compositionally biased region" description="Basic residues" evidence="10">
    <location>
        <begin position="497"/>
        <end position="506"/>
    </location>
</feature>
<feature type="domain" description="Ribonuclease PIN" evidence="12">
    <location>
        <begin position="48"/>
        <end position="120"/>
    </location>
</feature>
<protein>
    <recommendedName>
        <fullName evidence="8">RNA-binding protein NOB1</fullName>
    </recommendedName>
</protein>
<comment type="subcellular location">
    <subcellularLocation>
        <location evidence="1 8">Nucleus</location>
    </subcellularLocation>
</comment>
<dbReference type="FunFam" id="3.40.50.1010:FF:000020">
    <property type="entry name" value="20S-pre-rRNA D-site endonuclease NOB1"/>
    <property type="match status" value="1"/>
</dbReference>
<feature type="region of interest" description="Disordered" evidence="10">
    <location>
        <begin position="271"/>
        <end position="300"/>
    </location>
</feature>
<dbReference type="InterPro" id="IPR017117">
    <property type="entry name" value="Nob1_euk"/>
</dbReference>
<dbReference type="GO" id="GO:0030490">
    <property type="term" value="P:maturation of SSU-rRNA"/>
    <property type="evidence" value="ECO:0007669"/>
    <property type="project" value="TreeGrafter"/>
</dbReference>
<dbReference type="PIRSF" id="PIRSF037125">
    <property type="entry name" value="D-site_20S_pre-rRNA_nuclease"/>
    <property type="match status" value="1"/>
</dbReference>
<evidence type="ECO:0000256" key="5">
    <source>
        <dbReference type="ARBA" id="ARBA00022801"/>
    </source>
</evidence>
<feature type="binding site" evidence="9">
    <location>
        <position position="365"/>
    </location>
    <ligand>
        <name>Zn(2+)</name>
        <dbReference type="ChEBI" id="CHEBI:29105"/>
    </ligand>
</feature>
<evidence type="ECO:0000259" key="11">
    <source>
        <dbReference type="Pfam" id="PF08772"/>
    </source>
</evidence>
<feature type="region of interest" description="Disordered" evidence="10">
    <location>
        <begin position="485"/>
        <end position="506"/>
    </location>
</feature>
<sequence length="506" mass="56743">MKSLLIRIQAQTIRVELNHRGQGGARGSNLNRSSLITKEKYQLQIQGEIMDVGKTILTIQEVVDEITNKRQLRRLVVLPYDLQLKDVFQENIKYKFSKKTGDYPSLSATDIKVIALTFQLEKEKVGIDHLQTEPKVNRVVSFTKNNKDVAVPSGLAGFYLPKKLGQPVVGVSDVIDKADTLTSENNNILSDVEDVSSETHLPGNLEPNCHSESEESEAANDSFEDAGDAGNESGDTDNFEDACDDVTCESEINIDDILVPVKNMNLSDDIEKEENDDGYDDDDDVSDVDEDASDENEEETGWITPGNIAKVKKEMYFEEQDEKQKIVACITGDFAMQNVMKQLGLNVLSVNGRMIRQLRTFILRCYACFKTTSIMTKMFCPNCGNKTLKKVAVSLKEDGTQQIHINARRPLTARGKRFSLPTPKGGKHANNPILVEDQRIPQQRGTRLARQRNDPLAPDYIAGFSPFIMRDVNSRAAVLGIHGQETKHWMRSNPNQAKRKHSKKKK</sequence>
<dbReference type="AlphaFoldDB" id="A0A7R9EBE3"/>
<accession>A0A7R9EBE3</accession>
<evidence type="ECO:0000256" key="4">
    <source>
        <dbReference type="ARBA" id="ARBA00022723"/>
    </source>
</evidence>
<evidence type="ECO:0000256" key="9">
    <source>
        <dbReference type="PIRSR" id="PIRSR037125-1"/>
    </source>
</evidence>
<dbReference type="GO" id="GO:0046872">
    <property type="term" value="F:metal ion binding"/>
    <property type="evidence" value="ECO:0007669"/>
    <property type="project" value="UniProtKB-UniRule"/>
</dbReference>
<dbReference type="GO" id="GO:0030688">
    <property type="term" value="C:preribosome, small subunit precursor"/>
    <property type="evidence" value="ECO:0007669"/>
    <property type="project" value="TreeGrafter"/>
</dbReference>
<dbReference type="GO" id="GO:0004521">
    <property type="term" value="F:RNA endonuclease activity"/>
    <property type="evidence" value="ECO:0007669"/>
    <property type="project" value="UniProtKB-UniRule"/>
</dbReference>
<dbReference type="Gene3D" id="3.40.50.1010">
    <property type="entry name" value="5'-nuclease"/>
    <property type="match status" value="1"/>
</dbReference>
<keyword evidence="6 8" id="KW-0862">Zinc</keyword>
<feature type="binding site" evidence="9">
    <location>
        <position position="368"/>
    </location>
    <ligand>
        <name>Zn(2+)</name>
        <dbReference type="ChEBI" id="CHEBI:29105"/>
    </ligand>
</feature>
<keyword evidence="4 8" id="KW-0479">Metal-binding</keyword>
<feature type="compositionally biased region" description="Acidic residues" evidence="10">
    <location>
        <begin position="214"/>
        <end position="227"/>
    </location>
</feature>
<feature type="binding site" evidence="9">
    <location>
        <position position="383"/>
    </location>
    <ligand>
        <name>Zn(2+)</name>
        <dbReference type="ChEBI" id="CHEBI:29105"/>
    </ligand>
</feature>
<dbReference type="InterPro" id="IPR039907">
    <property type="entry name" value="NOB1"/>
</dbReference>
<feature type="binding site" evidence="9">
    <location>
        <position position="380"/>
    </location>
    <ligand>
        <name>Zn(2+)</name>
        <dbReference type="ChEBI" id="CHEBI:29105"/>
    </ligand>
</feature>
<dbReference type="GO" id="GO:0016787">
    <property type="term" value="F:hydrolase activity"/>
    <property type="evidence" value="ECO:0007669"/>
    <property type="project" value="UniProtKB-KW"/>
</dbReference>
<keyword evidence="5" id="KW-0378">Hydrolase</keyword>
<dbReference type="CDD" id="cd09876">
    <property type="entry name" value="PIN_Nob1-like"/>
    <property type="match status" value="1"/>
</dbReference>
<keyword evidence="3" id="KW-0540">Nuclease</keyword>
<dbReference type="InterPro" id="IPR033411">
    <property type="entry name" value="Ribonuclease_PIN"/>
</dbReference>
<dbReference type="InterPro" id="IPR036283">
    <property type="entry name" value="NOB1_Zf-like_sf"/>
</dbReference>
<dbReference type="EMBL" id="OB794707">
    <property type="protein sequence ID" value="CAD7430930.1"/>
    <property type="molecule type" value="Genomic_DNA"/>
</dbReference>
<dbReference type="InterPro" id="IPR014881">
    <property type="entry name" value="NOB1_Zn-bd"/>
</dbReference>
<comment type="function">
    <text evidence="8">May play a role in mRNA degradation.</text>
</comment>
<feature type="domain" description="Nin one binding (NOB1) Zn-ribbon-like" evidence="11">
    <location>
        <begin position="355"/>
        <end position="426"/>
    </location>
</feature>
<gene>
    <name evidence="13" type="ORF">TMSB3V08_LOCUS7675</name>
</gene>
<evidence type="ECO:0000313" key="13">
    <source>
        <dbReference type="EMBL" id="CAD7430930.1"/>
    </source>
</evidence>
<dbReference type="GO" id="GO:0005737">
    <property type="term" value="C:cytoplasm"/>
    <property type="evidence" value="ECO:0007669"/>
    <property type="project" value="UniProtKB-ARBA"/>
</dbReference>
<proteinExistence type="inferred from homology"/>
<dbReference type="Gene3D" id="6.20.210.10">
    <property type="entry name" value="Nin one binding (NOB1), Zn-ribbon-like"/>
    <property type="match status" value="1"/>
</dbReference>
<evidence type="ECO:0000256" key="1">
    <source>
        <dbReference type="ARBA" id="ARBA00004123"/>
    </source>
</evidence>
<dbReference type="PANTHER" id="PTHR12814">
    <property type="entry name" value="RNA-BINDING PROTEIN NOB1"/>
    <property type="match status" value="1"/>
</dbReference>
<dbReference type="Pfam" id="PF17146">
    <property type="entry name" value="PIN_6"/>
    <property type="match status" value="1"/>
</dbReference>
<evidence type="ECO:0000256" key="7">
    <source>
        <dbReference type="ARBA" id="ARBA00023242"/>
    </source>
</evidence>
<evidence type="ECO:0000256" key="10">
    <source>
        <dbReference type="SAM" id="MobiDB-lite"/>
    </source>
</evidence>
<name>A0A7R9EBE3_9NEOP</name>
<dbReference type="GO" id="GO:0031981">
    <property type="term" value="C:nuclear lumen"/>
    <property type="evidence" value="ECO:0007669"/>
    <property type="project" value="UniProtKB-ARBA"/>
</dbReference>